<dbReference type="AlphaFoldDB" id="A0A1B6MH41"/>
<feature type="domain" description="EGF-like" evidence="16">
    <location>
        <begin position="263"/>
        <end position="303"/>
    </location>
</feature>
<evidence type="ECO:0000256" key="5">
    <source>
        <dbReference type="ARBA" id="ARBA00022729"/>
    </source>
</evidence>
<dbReference type="Gene3D" id="2.10.25.10">
    <property type="entry name" value="Laminin"/>
    <property type="match status" value="6"/>
</dbReference>
<keyword evidence="9" id="KW-0130">Cell adhesion</keyword>
<dbReference type="PANTHER" id="PTHR24039">
    <property type="entry name" value="FIBRILLIN-RELATED"/>
    <property type="match status" value="1"/>
</dbReference>
<evidence type="ECO:0000256" key="7">
    <source>
        <dbReference type="ARBA" id="ARBA00022837"/>
    </source>
</evidence>
<dbReference type="Pfam" id="PF00058">
    <property type="entry name" value="Ldl_recept_b"/>
    <property type="match status" value="3"/>
</dbReference>
<dbReference type="SUPFAM" id="SSF54511">
    <property type="entry name" value="GFP-like"/>
    <property type="match status" value="1"/>
</dbReference>
<dbReference type="InterPro" id="IPR009017">
    <property type="entry name" value="GFP"/>
</dbReference>
<keyword evidence="3" id="KW-0272">Extracellular matrix</keyword>
<dbReference type="PROSITE" id="PS00010">
    <property type="entry name" value="ASX_HYDROXYL"/>
    <property type="match status" value="2"/>
</dbReference>
<feature type="repeat" description="LDL-receptor class B" evidence="13">
    <location>
        <begin position="1097"/>
        <end position="1139"/>
    </location>
</feature>
<feature type="non-terminal residue" evidence="19">
    <location>
        <position position="1236"/>
    </location>
</feature>
<dbReference type="Gene3D" id="2.120.10.30">
    <property type="entry name" value="TolB, C-terminal domain"/>
    <property type="match status" value="1"/>
</dbReference>
<dbReference type="PROSITE" id="PS01186">
    <property type="entry name" value="EGF_2"/>
    <property type="match status" value="7"/>
</dbReference>
<dbReference type="GO" id="GO:0007160">
    <property type="term" value="P:cell-matrix adhesion"/>
    <property type="evidence" value="ECO:0007669"/>
    <property type="project" value="InterPro"/>
</dbReference>
<dbReference type="SMART" id="SM00135">
    <property type="entry name" value="LY"/>
    <property type="match status" value="4"/>
</dbReference>
<dbReference type="Pfam" id="PF12947">
    <property type="entry name" value="EGF_3"/>
    <property type="match status" value="3"/>
</dbReference>
<feature type="repeat" description="LDL-receptor class B" evidence="13">
    <location>
        <begin position="1183"/>
        <end position="1227"/>
    </location>
</feature>
<dbReference type="InterPro" id="IPR049883">
    <property type="entry name" value="NOTCH1_EGF-like"/>
</dbReference>
<keyword evidence="7" id="KW-0106">Calcium</keyword>
<dbReference type="PROSITE" id="PS50026">
    <property type="entry name" value="EGF_3"/>
    <property type="match status" value="7"/>
</dbReference>
<evidence type="ECO:0000256" key="11">
    <source>
        <dbReference type="ARBA" id="ARBA00023180"/>
    </source>
</evidence>
<feature type="region of interest" description="Disordered" evidence="14">
    <location>
        <begin position="727"/>
        <end position="746"/>
    </location>
</feature>
<proteinExistence type="predicted"/>
<comment type="subcellular location">
    <subcellularLocation>
        <location evidence="1">Secreted</location>
        <location evidence="1">Extracellular space</location>
        <location evidence="1">Extracellular matrix</location>
        <location evidence="1">Basement membrane</location>
    </subcellularLocation>
</comment>
<feature type="domain" description="Nidogen G2 beta-barrel" evidence="17">
    <location>
        <begin position="307"/>
        <end position="529"/>
    </location>
</feature>
<evidence type="ECO:0000256" key="15">
    <source>
        <dbReference type="SAM" id="SignalP"/>
    </source>
</evidence>
<evidence type="ECO:0000256" key="14">
    <source>
        <dbReference type="SAM" id="MobiDB-lite"/>
    </source>
</evidence>
<dbReference type="PROSITE" id="PS01187">
    <property type="entry name" value="EGF_CA"/>
    <property type="match status" value="1"/>
</dbReference>
<dbReference type="InterPro" id="IPR003886">
    <property type="entry name" value="NIDO_dom"/>
</dbReference>
<evidence type="ECO:0008006" key="20">
    <source>
        <dbReference type="Google" id="ProtNLM"/>
    </source>
</evidence>
<evidence type="ECO:0000256" key="6">
    <source>
        <dbReference type="ARBA" id="ARBA00022737"/>
    </source>
</evidence>
<feature type="disulfide bond" evidence="12">
    <location>
        <begin position="805"/>
        <end position="822"/>
    </location>
</feature>
<dbReference type="PROSITE" id="PS50993">
    <property type="entry name" value="NIDOGEN_G2"/>
    <property type="match status" value="1"/>
</dbReference>
<keyword evidence="8" id="KW-0084">Basement membrane</keyword>
<evidence type="ECO:0000256" key="8">
    <source>
        <dbReference type="ARBA" id="ARBA00022869"/>
    </source>
</evidence>
<feature type="compositionally biased region" description="Polar residues" evidence="14">
    <location>
        <begin position="729"/>
        <end position="746"/>
    </location>
</feature>
<dbReference type="InterPro" id="IPR000152">
    <property type="entry name" value="EGF-type_Asp/Asn_hydroxyl_site"/>
</dbReference>
<keyword evidence="5 15" id="KW-0732">Signal</keyword>
<comment type="caution">
    <text evidence="12">Lacks conserved residue(s) required for the propagation of feature annotation.</text>
</comment>
<name>A0A1B6MH41_9HEMI</name>
<evidence type="ECO:0000256" key="2">
    <source>
        <dbReference type="ARBA" id="ARBA00022525"/>
    </source>
</evidence>
<feature type="domain" description="EGF-like" evidence="16">
    <location>
        <begin position="525"/>
        <end position="563"/>
    </location>
</feature>
<dbReference type="Pfam" id="PF07645">
    <property type="entry name" value="EGF_CA"/>
    <property type="match status" value="1"/>
</dbReference>
<dbReference type="GO" id="GO:0005509">
    <property type="term" value="F:calcium ion binding"/>
    <property type="evidence" value="ECO:0007669"/>
    <property type="project" value="InterPro"/>
</dbReference>
<dbReference type="PROSITE" id="PS51220">
    <property type="entry name" value="NIDO"/>
    <property type="match status" value="1"/>
</dbReference>
<dbReference type="Pfam" id="PF07474">
    <property type="entry name" value="G2F"/>
    <property type="match status" value="1"/>
</dbReference>
<evidence type="ECO:0000256" key="13">
    <source>
        <dbReference type="PROSITE-ProRule" id="PRU00461"/>
    </source>
</evidence>
<protein>
    <recommendedName>
        <fullName evidence="20">Nidogen</fullName>
    </recommendedName>
</protein>
<feature type="chain" id="PRO_5008588367" description="Nidogen" evidence="15">
    <location>
        <begin position="20"/>
        <end position="1236"/>
    </location>
</feature>
<dbReference type="PANTHER" id="PTHR24039:SF28">
    <property type="entry name" value="EGF-LIKE DOMAIN-CONTAINING PROTEIN"/>
    <property type="match status" value="1"/>
</dbReference>
<feature type="domain" description="EGF-like" evidence="16">
    <location>
        <begin position="795"/>
        <end position="834"/>
    </location>
</feature>
<evidence type="ECO:0000313" key="19">
    <source>
        <dbReference type="EMBL" id="JAT35270.1"/>
    </source>
</evidence>
<dbReference type="SMART" id="SM00539">
    <property type="entry name" value="NIDO"/>
    <property type="match status" value="1"/>
</dbReference>
<evidence type="ECO:0000256" key="10">
    <source>
        <dbReference type="ARBA" id="ARBA00023157"/>
    </source>
</evidence>
<accession>A0A1B6MH41</accession>
<dbReference type="FunFam" id="2.10.25.10:FF:000038">
    <property type="entry name" value="Fibrillin 2"/>
    <property type="match status" value="1"/>
</dbReference>
<evidence type="ECO:0000259" key="17">
    <source>
        <dbReference type="PROSITE" id="PS50993"/>
    </source>
</evidence>
<dbReference type="InterPro" id="IPR024731">
    <property type="entry name" value="NELL2-like_EGF"/>
</dbReference>
<reference evidence="19" key="1">
    <citation type="submission" date="2015-11" db="EMBL/GenBank/DDBJ databases">
        <title>De novo transcriptome assembly of four potential Pierce s Disease insect vectors from Arizona vineyards.</title>
        <authorList>
            <person name="Tassone E.E."/>
        </authorList>
    </citation>
    <scope>NUCLEOTIDE SEQUENCE</scope>
</reference>
<dbReference type="InterPro" id="IPR001881">
    <property type="entry name" value="EGF-like_Ca-bd_dom"/>
</dbReference>
<dbReference type="SUPFAM" id="SSF57196">
    <property type="entry name" value="EGF/Laminin"/>
    <property type="match status" value="1"/>
</dbReference>
<dbReference type="InterPro" id="IPR000033">
    <property type="entry name" value="LDLR_classB_rpt"/>
</dbReference>
<feature type="domain" description="NIDO" evidence="18">
    <location>
        <begin position="91"/>
        <end position="242"/>
    </location>
</feature>
<keyword evidence="10 12" id="KW-1015">Disulfide bond</keyword>
<dbReference type="SMART" id="SM00179">
    <property type="entry name" value="EGF_CA"/>
    <property type="match status" value="7"/>
</dbReference>
<feature type="domain" description="EGF-like" evidence="16">
    <location>
        <begin position="615"/>
        <end position="654"/>
    </location>
</feature>
<keyword evidence="4 12" id="KW-0245">EGF-like domain</keyword>
<organism evidence="19">
    <name type="scientific">Graphocephala atropunctata</name>
    <dbReference type="NCBI Taxonomy" id="36148"/>
    <lineage>
        <taxon>Eukaryota</taxon>
        <taxon>Metazoa</taxon>
        <taxon>Ecdysozoa</taxon>
        <taxon>Arthropoda</taxon>
        <taxon>Hexapoda</taxon>
        <taxon>Insecta</taxon>
        <taxon>Pterygota</taxon>
        <taxon>Neoptera</taxon>
        <taxon>Paraneoptera</taxon>
        <taxon>Hemiptera</taxon>
        <taxon>Auchenorrhyncha</taxon>
        <taxon>Membracoidea</taxon>
        <taxon>Cicadellidae</taxon>
        <taxon>Cicadellinae</taxon>
        <taxon>Cicadellini</taxon>
        <taxon>Graphocephala</taxon>
    </lineage>
</organism>
<feature type="domain" description="EGF-like" evidence="16">
    <location>
        <begin position="962"/>
        <end position="1001"/>
    </location>
</feature>
<keyword evidence="2" id="KW-0964">Secreted</keyword>
<dbReference type="SMART" id="SM00181">
    <property type="entry name" value="EGF"/>
    <property type="match status" value="11"/>
</dbReference>
<evidence type="ECO:0000256" key="9">
    <source>
        <dbReference type="ARBA" id="ARBA00022889"/>
    </source>
</evidence>
<evidence type="ECO:0000256" key="3">
    <source>
        <dbReference type="ARBA" id="ARBA00022530"/>
    </source>
</evidence>
<keyword evidence="11" id="KW-0325">Glycoprotein</keyword>
<dbReference type="Gene3D" id="2.40.155.10">
    <property type="entry name" value="Green fluorescent protein"/>
    <property type="match status" value="2"/>
</dbReference>
<sequence>MFALRVYLCVLWCAGAALALDFYDYGPAYDSQLPPQNDISSSEIPLAVPIKFFGVTYDSIFVNSNGLLSFLTEIPMFFSIQFPLNYPIIAPLYANVDCSGHGHIYYRETQDPALLQRFNDRVYRFYPNLRAPFTAKSLFIASWLEVGYFPSGTDKVNTFQVVVGSDGSESFVELLYRPGGVQWVQGRGSSDRLPDARAQAGFVAEDGRLYTLRGSGTDQIQNLDRWSNTDEPGAWLFRVGDTGPMTNVEPPQTGHGESENLIEDSSCQTGAMSCHSRAECIDMDEGYCCVCQAGYYGNGRTCLKDQIPLRLNGKVSMSLNGVPEQEVDVQAYIVTADGRSYTALSRVPPAVGTDTQLISSTADVIGWLFAKSINNAPNGYMLTGGVLNHTAVLTFSDGQHRTTVEQRFLGLDVFDQLRMEGRISGTVPQVPHGSKLTLPDSQVQFHKISEGVVRSQTSYVVFVENSVEQYPVTVEQTLTFIEHCSSSPAESNLRLKSARTFISYEETENILRFASTNKVSSMTEHDDPCVVGQVSCVNNSHCIPDGATFKCICNNGFQTLYTDEVTRDYGCVDINECQSGSHSCDYNALCINEVGSFSCQCRQGYTGNGYTCQAVEQDCSSISCSPGAECIDSAESGPRCYCIPGFIGDGTTCTPNAEDDCLVCSSNAWCNRTSSGAVQCTCLEGYYGNGRDCTLAEDIVIRTCLLGVCWCPSGYMENGQICVREDSRPTQVPETTTTLPSQDNQEADFSQHPEPECFSPNQCFCPRGYTFSSGACLPDAGANVHSHFTKGYSGNPLSCNTINKCHPQAQCIYVSVRGSYECQCNAGFEGDGFDCSEIELSCQDADICHLYAECEVEEGSERAICICYDGYQGDGITCYRTDMCTEDVECGDNAACLWSDDTQRKECECDPGYVMDYKICIKQGCEECHKDAECVTNPATGLPQCVCRSGLVGDGVEECVEQPLGCNVLANCAPDADCVYVSPEAGYRCQCRTGYEGNGFDCRRVTNCLNDRSLCDPNAHCEVTAESSYQCVCRSGFVGNGQTCREIRKTEGGFLLVNKGMATVRVPQEPSRTDPGRPIQLQYDQIAIGLAVDCVEGLVYWSDIAGQVIKSSTLNGKDISNFVEENISSPEGLAVDWIGRKLYWTDSGKDVISAADLDTGEIETIVSSGLVNPRGIAVHPTRRKVYWSDWNRAEPKLESADLDGGARNLLVYRDVQLPNSLAIDWTSNELCWTDAG</sequence>
<dbReference type="SMART" id="SM00682">
    <property type="entry name" value="G2F"/>
    <property type="match status" value="1"/>
</dbReference>
<dbReference type="SUPFAM" id="SSF63825">
    <property type="entry name" value="YWTD domain"/>
    <property type="match status" value="1"/>
</dbReference>
<dbReference type="InterPro" id="IPR000742">
    <property type="entry name" value="EGF"/>
</dbReference>
<feature type="signal peptide" evidence="15">
    <location>
        <begin position="1"/>
        <end position="19"/>
    </location>
</feature>
<gene>
    <name evidence="19" type="ORF">g.28070</name>
</gene>
<evidence type="ECO:0000256" key="4">
    <source>
        <dbReference type="ARBA" id="ARBA00022536"/>
    </source>
</evidence>
<dbReference type="CDD" id="cd00054">
    <property type="entry name" value="EGF_CA"/>
    <property type="match status" value="1"/>
</dbReference>
<feature type="repeat" description="LDL-receptor class B" evidence="13">
    <location>
        <begin position="1140"/>
        <end position="1182"/>
    </location>
</feature>
<evidence type="ECO:0000256" key="12">
    <source>
        <dbReference type="PROSITE-ProRule" id="PRU00076"/>
    </source>
</evidence>
<feature type="domain" description="EGF-like" evidence="16">
    <location>
        <begin position="1004"/>
        <end position="1045"/>
    </location>
</feature>
<dbReference type="GO" id="GO:0005604">
    <property type="term" value="C:basement membrane"/>
    <property type="evidence" value="ECO:0007669"/>
    <property type="project" value="UniProtKB-SubCell"/>
</dbReference>
<evidence type="ECO:0000259" key="16">
    <source>
        <dbReference type="PROSITE" id="PS50026"/>
    </source>
</evidence>
<evidence type="ECO:0000256" key="1">
    <source>
        <dbReference type="ARBA" id="ARBA00004302"/>
    </source>
</evidence>
<feature type="disulfide bond" evidence="12">
    <location>
        <begin position="972"/>
        <end position="989"/>
    </location>
</feature>
<dbReference type="InterPro" id="IPR011042">
    <property type="entry name" value="6-blade_b-propeller_TolB-like"/>
</dbReference>
<dbReference type="EMBL" id="GEBQ01004707">
    <property type="protein sequence ID" value="JAT35270.1"/>
    <property type="molecule type" value="Transcribed_RNA"/>
</dbReference>
<dbReference type="InterPro" id="IPR018097">
    <property type="entry name" value="EGF_Ca-bd_CS"/>
</dbReference>
<evidence type="ECO:0000259" key="18">
    <source>
        <dbReference type="PROSITE" id="PS51220"/>
    </source>
</evidence>
<feature type="domain" description="EGF-like" evidence="16">
    <location>
        <begin position="573"/>
        <end position="613"/>
    </location>
</feature>
<dbReference type="InterPro" id="IPR006605">
    <property type="entry name" value="G2_nidogen/fibulin_G2F"/>
</dbReference>
<keyword evidence="6" id="KW-0677">Repeat</keyword>
<dbReference type="PROSITE" id="PS51120">
    <property type="entry name" value="LDLRB"/>
    <property type="match status" value="3"/>
</dbReference>
<dbReference type="Pfam" id="PF06119">
    <property type="entry name" value="NIDO"/>
    <property type="match status" value="1"/>
</dbReference>